<gene>
    <name evidence="1" type="ORF">Tci_876013</name>
</gene>
<evidence type="ECO:0000313" key="1">
    <source>
        <dbReference type="EMBL" id="GFD04044.1"/>
    </source>
</evidence>
<dbReference type="EMBL" id="BKCJ011208961">
    <property type="protein sequence ID" value="GFD04044.1"/>
    <property type="molecule type" value="Genomic_DNA"/>
</dbReference>
<protein>
    <submittedName>
        <fullName evidence="1">Uncharacterized protein</fullName>
    </submittedName>
</protein>
<accession>A0A699T558</accession>
<reference evidence="1" key="1">
    <citation type="journal article" date="2019" name="Sci. Rep.">
        <title>Draft genome of Tanacetum cinerariifolium, the natural source of mosquito coil.</title>
        <authorList>
            <person name="Yamashiro T."/>
            <person name="Shiraishi A."/>
            <person name="Satake H."/>
            <person name="Nakayama K."/>
        </authorList>
    </citation>
    <scope>NUCLEOTIDE SEQUENCE</scope>
</reference>
<name>A0A699T558_TANCI</name>
<comment type="caution">
    <text evidence="1">The sequence shown here is derived from an EMBL/GenBank/DDBJ whole genome shotgun (WGS) entry which is preliminary data.</text>
</comment>
<dbReference type="AlphaFoldDB" id="A0A699T558"/>
<sequence length="118" mass="13611">DFLIGGIQTVIDPDSNLQKVYVPQWNVTNGFCLDDSGVCREMVDEFSPLKFFASVHRMDHYQLFTEFNIGVASQMSLSAKVRMRAEYNIKERRRLNSVVEEKDSLLKSRCEEIESLKA</sequence>
<organism evidence="1">
    <name type="scientific">Tanacetum cinerariifolium</name>
    <name type="common">Dalmatian daisy</name>
    <name type="synonym">Chrysanthemum cinerariifolium</name>
    <dbReference type="NCBI Taxonomy" id="118510"/>
    <lineage>
        <taxon>Eukaryota</taxon>
        <taxon>Viridiplantae</taxon>
        <taxon>Streptophyta</taxon>
        <taxon>Embryophyta</taxon>
        <taxon>Tracheophyta</taxon>
        <taxon>Spermatophyta</taxon>
        <taxon>Magnoliopsida</taxon>
        <taxon>eudicotyledons</taxon>
        <taxon>Gunneridae</taxon>
        <taxon>Pentapetalae</taxon>
        <taxon>asterids</taxon>
        <taxon>campanulids</taxon>
        <taxon>Asterales</taxon>
        <taxon>Asteraceae</taxon>
        <taxon>Asteroideae</taxon>
        <taxon>Anthemideae</taxon>
        <taxon>Anthemidinae</taxon>
        <taxon>Tanacetum</taxon>
    </lineage>
</organism>
<proteinExistence type="predicted"/>
<feature type="non-terminal residue" evidence="1">
    <location>
        <position position="1"/>
    </location>
</feature>